<evidence type="ECO:0000313" key="3">
    <source>
        <dbReference type="EMBL" id="SOC79742.1"/>
    </source>
</evidence>
<dbReference type="PANTHER" id="PTHR30438">
    <property type="entry name" value="36 KDA ANTIGEN-RELATED"/>
    <property type="match status" value="1"/>
</dbReference>
<proteinExistence type="predicted"/>
<dbReference type="PANTHER" id="PTHR30438:SF2">
    <property type="entry name" value="MEMBRANE PROTEIN"/>
    <property type="match status" value="1"/>
</dbReference>
<keyword evidence="4" id="KW-1185">Reference proteome</keyword>
<dbReference type="OrthoDB" id="9798190at2"/>
<gene>
    <name evidence="3" type="ORF">SAMN06296241_1275</name>
</gene>
<evidence type="ECO:0000259" key="2">
    <source>
        <dbReference type="Pfam" id="PF25881"/>
    </source>
</evidence>
<dbReference type="GO" id="GO:0019898">
    <property type="term" value="C:extrinsic component of membrane"/>
    <property type="evidence" value="ECO:0007669"/>
    <property type="project" value="InterPro"/>
</dbReference>
<sequence>MITIKNIGFGLIALLSLSSCSNEEEITPFRGKVKFETIAVSSKLAGRIEKIYVEEGQEVKKGDTLAQLDIPEIYAKMIQAEGAVTAAQGQLNMAHNGATTEQLMQIDGQLESARAQLDFAQESYNRLNNMYKDSLVTRQQLDEVKMKLNMAKAQVSAIEAKRHEAKNGARSEQIEQAKGQLDRARGAKEEVLTASNEVFLLAPADMSIETVSLEEGELLTPGYSLFNGYKKSSLYFRFTINESNIYDFKEGKELVMVNPYTEEAIEGKILAIKQLAHYADITSTAPLYDLSESVYELKVVPTSDISELQFYTNATILLKK</sequence>
<dbReference type="InterPro" id="IPR030190">
    <property type="entry name" value="MacA_alpha-hairpin_sf"/>
</dbReference>
<accession>A0A285X355</accession>
<dbReference type="Gene3D" id="1.10.287.470">
    <property type="entry name" value="Helix hairpin bin"/>
    <property type="match status" value="1"/>
</dbReference>
<dbReference type="AlphaFoldDB" id="A0A285X355"/>
<dbReference type="SUPFAM" id="SSF111369">
    <property type="entry name" value="HlyD-like secretion proteins"/>
    <property type="match status" value="2"/>
</dbReference>
<keyword evidence="1" id="KW-0175">Coiled coil</keyword>
<dbReference type="GO" id="GO:0005886">
    <property type="term" value="C:plasma membrane"/>
    <property type="evidence" value="ECO:0007669"/>
    <property type="project" value="TreeGrafter"/>
</dbReference>
<dbReference type="Gene3D" id="6.10.140.1990">
    <property type="match status" value="1"/>
</dbReference>
<reference evidence="4" key="1">
    <citation type="submission" date="2017-09" db="EMBL/GenBank/DDBJ databases">
        <authorList>
            <person name="Varghese N."/>
            <person name="Submissions S."/>
        </authorList>
    </citation>
    <scope>NUCLEOTIDE SEQUENCE [LARGE SCALE GENOMIC DNA]</scope>
    <source>
        <strain evidence="4">CGMCC 1.12641</strain>
    </source>
</reference>
<dbReference type="GO" id="GO:1990195">
    <property type="term" value="C:macrolide transmembrane transporter complex"/>
    <property type="evidence" value="ECO:0007669"/>
    <property type="project" value="InterPro"/>
</dbReference>
<protein>
    <submittedName>
        <fullName evidence="3">HlyD family secretion protein</fullName>
    </submittedName>
</protein>
<dbReference type="Pfam" id="PF25881">
    <property type="entry name" value="HH_YBHG"/>
    <property type="match status" value="1"/>
</dbReference>
<dbReference type="Proteomes" id="UP000219193">
    <property type="component" value="Unassembled WGS sequence"/>
</dbReference>
<dbReference type="Gene3D" id="2.40.50.100">
    <property type="match status" value="1"/>
</dbReference>
<feature type="domain" description="YbhG-like alpha-helical hairpin" evidence="2">
    <location>
        <begin position="75"/>
        <end position="187"/>
    </location>
</feature>
<name>A0A285X355_9FLAO</name>
<dbReference type="GO" id="GO:1990961">
    <property type="term" value="P:xenobiotic detoxification by transmembrane export across the plasma membrane"/>
    <property type="evidence" value="ECO:0007669"/>
    <property type="project" value="InterPro"/>
</dbReference>
<dbReference type="RefSeq" id="WP_097055454.1">
    <property type="nucleotide sequence ID" value="NZ_OCMF01000001.1"/>
</dbReference>
<feature type="coiled-coil region" evidence="1">
    <location>
        <begin position="103"/>
        <end position="194"/>
    </location>
</feature>
<dbReference type="PROSITE" id="PS51257">
    <property type="entry name" value="PROKAR_LIPOPROTEIN"/>
    <property type="match status" value="1"/>
</dbReference>
<evidence type="ECO:0000313" key="4">
    <source>
        <dbReference type="Proteomes" id="UP000219193"/>
    </source>
</evidence>
<organism evidence="3 4">
    <name type="scientific">Salinimicrobium sediminis</name>
    <dbReference type="NCBI Taxonomy" id="1343891"/>
    <lineage>
        <taxon>Bacteria</taxon>
        <taxon>Pseudomonadati</taxon>
        <taxon>Bacteroidota</taxon>
        <taxon>Flavobacteriia</taxon>
        <taxon>Flavobacteriales</taxon>
        <taxon>Flavobacteriaceae</taxon>
        <taxon>Salinimicrobium</taxon>
    </lineage>
</organism>
<evidence type="ECO:0000256" key="1">
    <source>
        <dbReference type="SAM" id="Coils"/>
    </source>
</evidence>
<dbReference type="EMBL" id="OCMF01000001">
    <property type="protein sequence ID" value="SOC79742.1"/>
    <property type="molecule type" value="Genomic_DNA"/>
</dbReference>
<dbReference type="InterPro" id="IPR059052">
    <property type="entry name" value="HH_YbhG-like"/>
</dbReference>